<reference evidence="2" key="1">
    <citation type="journal article" date="2019" name="Int. J. Syst. Evol. Microbiol.">
        <title>The Global Catalogue of Microorganisms (GCM) 10K type strain sequencing project: providing services to taxonomists for standard genome sequencing and annotation.</title>
        <authorList>
            <consortium name="The Broad Institute Genomics Platform"/>
            <consortium name="The Broad Institute Genome Sequencing Center for Infectious Disease"/>
            <person name="Wu L."/>
            <person name="Ma J."/>
        </authorList>
    </citation>
    <scope>NUCLEOTIDE SEQUENCE [LARGE SCALE GENOMIC DNA]</scope>
    <source>
        <strain evidence="2">CCM 8950</strain>
    </source>
</reference>
<evidence type="ECO:0008006" key="3">
    <source>
        <dbReference type="Google" id="ProtNLM"/>
    </source>
</evidence>
<comment type="caution">
    <text evidence="1">The sequence shown here is derived from an EMBL/GenBank/DDBJ whole genome shotgun (WGS) entry which is preliminary data.</text>
</comment>
<accession>A0ABW1T6L8</accession>
<organism evidence="1 2">
    <name type="scientific">Secundilactobacillus hailunensis</name>
    <dbReference type="NCBI Taxonomy" id="2559923"/>
    <lineage>
        <taxon>Bacteria</taxon>
        <taxon>Bacillati</taxon>
        <taxon>Bacillota</taxon>
        <taxon>Bacilli</taxon>
        <taxon>Lactobacillales</taxon>
        <taxon>Lactobacillaceae</taxon>
        <taxon>Secundilactobacillus</taxon>
    </lineage>
</organism>
<dbReference type="RefSeq" id="WP_235874479.1">
    <property type="nucleotide sequence ID" value="NZ_BJDO01000026.1"/>
</dbReference>
<keyword evidence="2" id="KW-1185">Reference proteome</keyword>
<dbReference type="Proteomes" id="UP001596190">
    <property type="component" value="Unassembled WGS sequence"/>
</dbReference>
<dbReference type="EMBL" id="JBHSSA010000019">
    <property type="protein sequence ID" value="MFC6253228.1"/>
    <property type="molecule type" value="Genomic_DNA"/>
</dbReference>
<sequence>MINQYNVAYLDAENDEAPITDAVMTSVLTELADQAGLVEKSRRKIRERMQSGTYHTRQSDIYQITSSGIEYLKMMQKVVDAENTVVSNTNRINDFKRLITILADDSADAISTELYNNFHNMITAYDDVTKGMHKLDEDLETLANDLAFNHGSQAAQHLQKMLKDKAVPAFNTLLDQGHIIHELAHSTAFAERVARSQQGTDDLDANHAIDDKVSMIHRYRQTTAYVSRQMVAMSLSFEASSSAIDGSMDSIYLLFETILRAISLLSREFDHINKQTIDIKDLTGKIDQLMKRYQQLLVPEALPQHLAKDRDIEDPTDLLDATTMGPVQYTAVDRQRAVATEDDNPTVAPDTEIERDAEAGLKEFQALVMRDADTVVVDGDLNFQTQIARDEVARLYGAINYDRYSGFSAFGRAITNAKALPHTGQIQLHCRNERFSVYLPSGFSVEFEQRGEQK</sequence>
<proteinExistence type="predicted"/>
<evidence type="ECO:0000313" key="2">
    <source>
        <dbReference type="Proteomes" id="UP001596190"/>
    </source>
</evidence>
<protein>
    <recommendedName>
        <fullName evidence="3">LXG domain-containing protein</fullName>
    </recommendedName>
</protein>
<name>A0ABW1T6L8_9LACO</name>
<gene>
    <name evidence="1" type="ORF">ACFP1H_01225</name>
</gene>
<evidence type="ECO:0000313" key="1">
    <source>
        <dbReference type="EMBL" id="MFC6253228.1"/>
    </source>
</evidence>